<gene>
    <name evidence="2" type="ORF">NDU88_003429</name>
</gene>
<protein>
    <submittedName>
        <fullName evidence="2">Uncharacterized protein</fullName>
    </submittedName>
</protein>
<dbReference type="Proteomes" id="UP001066276">
    <property type="component" value="Chromosome 3_1"/>
</dbReference>
<dbReference type="EMBL" id="JANPWB010000005">
    <property type="protein sequence ID" value="KAJ1186648.1"/>
    <property type="molecule type" value="Genomic_DNA"/>
</dbReference>
<feature type="region of interest" description="Disordered" evidence="1">
    <location>
        <begin position="44"/>
        <end position="133"/>
    </location>
</feature>
<evidence type="ECO:0000313" key="2">
    <source>
        <dbReference type="EMBL" id="KAJ1186648.1"/>
    </source>
</evidence>
<evidence type="ECO:0000313" key="3">
    <source>
        <dbReference type="Proteomes" id="UP001066276"/>
    </source>
</evidence>
<comment type="caution">
    <text evidence="2">The sequence shown here is derived from an EMBL/GenBank/DDBJ whole genome shotgun (WGS) entry which is preliminary data.</text>
</comment>
<dbReference type="AlphaFoldDB" id="A0AAV7UCI4"/>
<name>A0AAV7UCI4_PLEWA</name>
<sequence length="133" mass="14214">MLDEAGWADLMSGFLDQAWVGMLEAQCIIRIGKDEVYWKKSANAISEEAGPPGERDRQEDPEPVGVLNPAQEGSEGSSAGEGNRQRTENKTDGGVVKLGKQRGLRGVEAPTATDTTNVEDALKRGDAKGPAKF</sequence>
<evidence type="ECO:0000256" key="1">
    <source>
        <dbReference type="SAM" id="MobiDB-lite"/>
    </source>
</evidence>
<feature type="compositionally biased region" description="Basic and acidic residues" evidence="1">
    <location>
        <begin position="120"/>
        <end position="133"/>
    </location>
</feature>
<feature type="compositionally biased region" description="Low complexity" evidence="1">
    <location>
        <begin position="72"/>
        <end position="82"/>
    </location>
</feature>
<reference evidence="2" key="1">
    <citation type="journal article" date="2022" name="bioRxiv">
        <title>Sequencing and chromosome-scale assembly of the giantPleurodeles waltlgenome.</title>
        <authorList>
            <person name="Brown T."/>
            <person name="Elewa A."/>
            <person name="Iarovenko S."/>
            <person name="Subramanian E."/>
            <person name="Araus A.J."/>
            <person name="Petzold A."/>
            <person name="Susuki M."/>
            <person name="Suzuki K.-i.T."/>
            <person name="Hayashi T."/>
            <person name="Toyoda A."/>
            <person name="Oliveira C."/>
            <person name="Osipova E."/>
            <person name="Leigh N.D."/>
            <person name="Simon A."/>
            <person name="Yun M.H."/>
        </authorList>
    </citation>
    <scope>NUCLEOTIDE SEQUENCE</scope>
    <source>
        <strain evidence="2">20211129_DDA</strain>
        <tissue evidence="2">Liver</tissue>
    </source>
</reference>
<proteinExistence type="predicted"/>
<keyword evidence="3" id="KW-1185">Reference proteome</keyword>
<organism evidence="2 3">
    <name type="scientific">Pleurodeles waltl</name>
    <name type="common">Iberian ribbed newt</name>
    <dbReference type="NCBI Taxonomy" id="8319"/>
    <lineage>
        <taxon>Eukaryota</taxon>
        <taxon>Metazoa</taxon>
        <taxon>Chordata</taxon>
        <taxon>Craniata</taxon>
        <taxon>Vertebrata</taxon>
        <taxon>Euteleostomi</taxon>
        <taxon>Amphibia</taxon>
        <taxon>Batrachia</taxon>
        <taxon>Caudata</taxon>
        <taxon>Salamandroidea</taxon>
        <taxon>Salamandridae</taxon>
        <taxon>Pleurodelinae</taxon>
        <taxon>Pleurodeles</taxon>
    </lineage>
</organism>
<accession>A0AAV7UCI4</accession>